<dbReference type="Proteomes" id="UP001206895">
    <property type="component" value="Unassembled WGS sequence"/>
</dbReference>
<dbReference type="PANTHER" id="PTHR43329">
    <property type="entry name" value="EPOXIDE HYDROLASE"/>
    <property type="match status" value="1"/>
</dbReference>
<sequence length="327" mass="35863">MTTDALEYRTVDVDGFRWRMIDQGAGPAVLLCHGFPGLAYSWRHQVRALSAGGYRAIALDMPGYGGTDRPDEIAEYSFAAVAGRIVALLDELGIDDVLAVGHDFGSPAAWTLARRHRDRVRGLMLMAMPYAPDRLPVPPTQAYAHVAQKHFFHFDYFQEPGVADAELDAAPGKFLACVFHALSGDAPYLQTWDHPSVRDGVRVGYLDALAPAPALPWSWLTAYEFAVYETTFAETGFTGGLNWYRVADVNWAEMADEEPVLDVPAYFLNGENDPALAIAGEKTMGRMRETMPSLRAVHTYDGAGHFIMAECAREVSAALIGFARTLG</sequence>
<accession>A0ABT1HD83</accession>
<protein>
    <submittedName>
        <fullName evidence="3">Pimeloyl-ACP methyl ester carboxylesterase</fullName>
    </submittedName>
</protein>
<dbReference type="InterPro" id="IPR000073">
    <property type="entry name" value="AB_hydrolase_1"/>
</dbReference>
<evidence type="ECO:0000259" key="2">
    <source>
        <dbReference type="Pfam" id="PF00561"/>
    </source>
</evidence>
<evidence type="ECO:0000313" key="4">
    <source>
        <dbReference type="Proteomes" id="UP001206895"/>
    </source>
</evidence>
<keyword evidence="4" id="KW-1185">Reference proteome</keyword>
<reference evidence="3 4" key="1">
    <citation type="submission" date="2022-06" db="EMBL/GenBank/DDBJ databases">
        <title>Genomic Encyclopedia of Archaeal and Bacterial Type Strains, Phase II (KMG-II): from individual species to whole genera.</title>
        <authorList>
            <person name="Goeker M."/>
        </authorList>
    </citation>
    <scope>NUCLEOTIDE SEQUENCE [LARGE SCALE GENOMIC DNA]</scope>
    <source>
        <strain evidence="3 4">DSM 44693</strain>
    </source>
</reference>
<dbReference type="Pfam" id="PF00561">
    <property type="entry name" value="Abhydrolase_1"/>
    <property type="match status" value="1"/>
</dbReference>
<dbReference type="RefSeq" id="WP_253661230.1">
    <property type="nucleotide sequence ID" value="NZ_BAAAJQ010000001.1"/>
</dbReference>
<dbReference type="SUPFAM" id="SSF53474">
    <property type="entry name" value="alpha/beta-Hydrolases"/>
    <property type="match status" value="1"/>
</dbReference>
<evidence type="ECO:0000313" key="3">
    <source>
        <dbReference type="EMBL" id="MCP2176219.1"/>
    </source>
</evidence>
<dbReference type="InterPro" id="IPR029058">
    <property type="entry name" value="AB_hydrolase_fold"/>
</dbReference>
<dbReference type="EMBL" id="JAMTCJ010000002">
    <property type="protein sequence ID" value="MCP2176219.1"/>
    <property type="molecule type" value="Genomic_DNA"/>
</dbReference>
<evidence type="ECO:0000256" key="1">
    <source>
        <dbReference type="ARBA" id="ARBA00022801"/>
    </source>
</evidence>
<dbReference type="InterPro" id="IPR000639">
    <property type="entry name" value="Epox_hydrolase-like"/>
</dbReference>
<organism evidence="3 4">
    <name type="scientific">Williamsia maris</name>
    <dbReference type="NCBI Taxonomy" id="72806"/>
    <lineage>
        <taxon>Bacteria</taxon>
        <taxon>Bacillati</taxon>
        <taxon>Actinomycetota</taxon>
        <taxon>Actinomycetes</taxon>
        <taxon>Mycobacteriales</taxon>
        <taxon>Nocardiaceae</taxon>
        <taxon>Williamsia</taxon>
    </lineage>
</organism>
<proteinExistence type="predicted"/>
<dbReference type="PRINTS" id="PR00111">
    <property type="entry name" value="ABHYDROLASE"/>
</dbReference>
<dbReference type="PRINTS" id="PR00412">
    <property type="entry name" value="EPOXHYDRLASE"/>
</dbReference>
<keyword evidence="1" id="KW-0378">Hydrolase</keyword>
<comment type="caution">
    <text evidence="3">The sequence shown here is derived from an EMBL/GenBank/DDBJ whole genome shotgun (WGS) entry which is preliminary data.</text>
</comment>
<name>A0ABT1HD83_9NOCA</name>
<feature type="domain" description="AB hydrolase-1" evidence="2">
    <location>
        <begin position="27"/>
        <end position="134"/>
    </location>
</feature>
<gene>
    <name evidence="3" type="ORF">LX13_002038</name>
</gene>
<dbReference type="Gene3D" id="3.40.50.1820">
    <property type="entry name" value="alpha/beta hydrolase"/>
    <property type="match status" value="1"/>
</dbReference>